<name>A0A7W2IMN2_9BURK</name>
<dbReference type="InterPro" id="IPR013783">
    <property type="entry name" value="Ig-like_fold"/>
</dbReference>
<dbReference type="NCBIfam" id="TIGR01643">
    <property type="entry name" value="YD_repeat_2x"/>
    <property type="match status" value="1"/>
</dbReference>
<dbReference type="PANTHER" id="PTHR32305">
    <property type="match status" value="1"/>
</dbReference>
<evidence type="ECO:0000256" key="1">
    <source>
        <dbReference type="ARBA" id="ARBA00004613"/>
    </source>
</evidence>
<dbReference type="RefSeq" id="WP_182156762.1">
    <property type="nucleotide sequence ID" value="NZ_JACEZU010000013.1"/>
</dbReference>
<protein>
    <submittedName>
        <fullName evidence="7">Uncharacterized protein</fullName>
    </submittedName>
</protein>
<evidence type="ECO:0000259" key="6">
    <source>
        <dbReference type="Pfam" id="PF16158"/>
    </source>
</evidence>
<dbReference type="SUPFAM" id="SSF69318">
    <property type="entry name" value="Integrin alpha N-terminal domain"/>
    <property type="match status" value="1"/>
</dbReference>
<dbReference type="InterPro" id="IPR031325">
    <property type="entry name" value="RHS_repeat"/>
</dbReference>
<dbReference type="InterPro" id="IPR050708">
    <property type="entry name" value="T6SS_VgrG/RHS"/>
</dbReference>
<dbReference type="NCBIfam" id="TIGR03696">
    <property type="entry name" value="Rhs_assc_core"/>
    <property type="match status" value="1"/>
</dbReference>
<reference evidence="7 8" key="1">
    <citation type="submission" date="2020-07" db="EMBL/GenBank/DDBJ databases">
        <title>Novel species isolated from subtropical streams in China.</title>
        <authorList>
            <person name="Lu H."/>
        </authorList>
    </citation>
    <scope>NUCLEOTIDE SEQUENCE [LARGE SCALE GENOMIC DNA]</scope>
    <source>
        <strain evidence="7 8">LX47W</strain>
    </source>
</reference>
<dbReference type="Proteomes" id="UP000573499">
    <property type="component" value="Unassembled WGS sequence"/>
</dbReference>
<dbReference type="GO" id="GO:0005576">
    <property type="term" value="C:extracellular region"/>
    <property type="evidence" value="ECO:0007669"/>
    <property type="project" value="UniProtKB-SubCell"/>
</dbReference>
<evidence type="ECO:0000313" key="7">
    <source>
        <dbReference type="EMBL" id="MBA5689970.1"/>
    </source>
</evidence>
<dbReference type="InterPro" id="IPR006530">
    <property type="entry name" value="YD"/>
</dbReference>
<dbReference type="InterPro" id="IPR028994">
    <property type="entry name" value="Integrin_alpha_N"/>
</dbReference>
<evidence type="ECO:0000256" key="4">
    <source>
        <dbReference type="SAM" id="MobiDB-lite"/>
    </source>
</evidence>
<evidence type="ECO:0000313" key="8">
    <source>
        <dbReference type="Proteomes" id="UP000573499"/>
    </source>
</evidence>
<evidence type="ECO:0000259" key="5">
    <source>
        <dbReference type="Pfam" id="PF15649"/>
    </source>
</evidence>
<proteinExistence type="predicted"/>
<accession>A0A7W2IMN2</accession>
<organism evidence="7 8">
    <name type="scientific">Rugamonas apoptosis</name>
    <dbReference type="NCBI Taxonomy" id="2758570"/>
    <lineage>
        <taxon>Bacteria</taxon>
        <taxon>Pseudomonadati</taxon>
        <taxon>Pseudomonadota</taxon>
        <taxon>Betaproteobacteria</taxon>
        <taxon>Burkholderiales</taxon>
        <taxon>Oxalobacteraceae</taxon>
        <taxon>Telluria group</taxon>
        <taxon>Rugamonas</taxon>
    </lineage>
</organism>
<feature type="region of interest" description="Disordered" evidence="4">
    <location>
        <begin position="1521"/>
        <end position="1547"/>
    </location>
</feature>
<dbReference type="InterPro" id="IPR022385">
    <property type="entry name" value="Rhs_assc_core"/>
</dbReference>
<keyword evidence="2" id="KW-0964">Secreted</keyword>
<keyword evidence="3" id="KW-0843">Virulence</keyword>
<feature type="region of interest" description="Disordered" evidence="4">
    <location>
        <begin position="3058"/>
        <end position="3091"/>
    </location>
</feature>
<dbReference type="InterPro" id="IPR003284">
    <property type="entry name" value="Sal_SpvB"/>
</dbReference>
<dbReference type="InterPro" id="IPR032350">
    <property type="entry name" value="Nbr1_FW"/>
</dbReference>
<feature type="domain" description="Nbr1 FW" evidence="6">
    <location>
        <begin position="606"/>
        <end position="699"/>
    </location>
</feature>
<dbReference type="Pfam" id="PF15649">
    <property type="entry name" value="Tox-REase-7"/>
    <property type="match status" value="1"/>
</dbReference>
<comment type="caution">
    <text evidence="7">The sequence shown here is derived from an EMBL/GenBank/DDBJ whole genome shotgun (WGS) entry which is preliminary data.</text>
</comment>
<feature type="domain" description="Nbr1 FW" evidence="6">
    <location>
        <begin position="295"/>
        <end position="386"/>
    </location>
</feature>
<dbReference type="Pfam" id="PF17957">
    <property type="entry name" value="Big_7"/>
    <property type="match status" value="1"/>
</dbReference>
<dbReference type="InterPro" id="IPR028903">
    <property type="entry name" value="Tox-REase-7_dom"/>
</dbReference>
<dbReference type="Gene3D" id="2.60.40.10">
    <property type="entry name" value="Immunoglobulins"/>
    <property type="match status" value="6"/>
</dbReference>
<evidence type="ECO:0000256" key="3">
    <source>
        <dbReference type="ARBA" id="ARBA00023026"/>
    </source>
</evidence>
<sequence length="3276" mass="348609">MTFLPMTTNHIRKDSPRTIFAAGWMTLLWRLALTFLLGGAAYPALATIYGAMDFISLTPPAGGMAPAGGTLAVEFPVQVKANREGEAVKTVSLMEQGVATPLSSRDFTIQWDQYHENPVNAVRNPTMAANLSIGRHELYIRAIDADGGSGDSPHYIVVVTGPGNGAQLVRQSSPPANMTAGQSYTVSVTMKNTGGTTWTAQGSKPYSLGSVGDNGAWGMGRVGLGGNTVAPGQEYTFSFTITAPARAGTYNYRWQMVQDGEAWFGDMSTAPTSVDVSAPVPVNGAQFVRQSAPPTTMATGQSYNVAVTMRNTGTTTWTAQGSNPYSLGSVDENGAWRITRVGLGSNTVAPGQEYTFKFAITAPAQAGTYKYQWQMVQELIAWFGDKSPAPTSITVNTPVLPPPTVTIVSPANDARFLLSSGNSYALPITVQVAGNGGATIRTQEVLDGGTPIPATFNGASGMVQLAPGQHSLQLRVTDSNGSSATSSPAVKVSIDVPPPGVTLTTPATNVTVVSTGTTAQVAVAGSATSVGGVVISRIDLLDNDGVIDSVNGGTYSQTRSLSAGVHKLALVATAGGQTKRSNEVRVEVVPGAMGDGAKFISQTAPSVMRAGQPYTVTVVMLNNGTTTWTPGGANPYRLGAQGPQDNRNFRNLGRVNLAGPVAPGQQATFTFPVSAPLKAGAYTLQWQMVVERLHWFGDLVTPPQTIQVMTGAGPGAKLSVTPSNVRASIAAPAQLTFSGNGAEIGRTITQLQLFEDNDTTGDFSPVPLTTQPGSGSSVDFHYTLARPPGVYWYRLRAIDDQGIATDSAPVVVNVTDGTLLGAVSGVRIDANNKPQLVGWGCQSGVSQALSYQVLLDGPTPGTGGVLLISGTAGLATEPDNAAVQAQCGTPGSAHHFNVDLSAYTAQYSGRTLFVMATAPNGTTKATLPCGDNTCTMPGSLRIAMTTPTNGVQISSSTLFMRAQVSGGSGPFDEVAFGVDDAWTNGNPDGAVNAYSTSKSGLLARAAPYVVQARVRQGNVTLYSPPNLVTVLAASPTTISLSSPADGTTVSVGGQVNLSATAGGDVAKLASVKFYANGQLIGDGVANGNSWTAVWRNVQAGSYVVLARAYDGSGVQLAQSGNVTVSVSTGSTGSSDTPIAVVLQGDQPPLGNTAGTLPGSLGVSATGAATYSIELVVPPGTAGIQPKLALNYNGDAVNGPLGLGWSLEGFSSIHRCGKTMAQDGVNDRIAFDNADRLCLDGQRLVLVNLPVNDDNYWSPSAEYRTEIDSFSRITTQVGTNGKRSFTLEAKDGRVLTFGSTSSSYVKAIVGHVNSGTVAAQPSAKNGALSWALDRVVDRFGNFVNYSYAQDEVTGEHLPKSITYGGAGLPAHAAVVFTFTGRDDAWTRYVDEARNDLRHRLSDIYTYVGDNLDANAAASGTVVRHYALSYEKSPTSGRSLLNAVQVSARNPQSNVMEPLPATTFAWGKPDPSKHAGFESKGIWAGAPLLTKHDSSVGNYADYFTFADFENHGYTDVLEKRVAPERPAADAPPTDPQSNNQTGLPPGTMRSTYNYYHNTGSGFSHYTYQLNTGENFVVLDVGDFDGDGAPDLLVETGGAAKMCLSPLGRSGALGAPGSVITFVCQSWTATGANETKKTPFVVDVNGDGRSAHYGPILPGGSALLCSASGCVTDTNPPPTLMGAREEYMNWRFAYNYAAFTTMVDFAGMGKTYDVRATSPKYTDKEEGNPVHIWDNLVPTLTVTGFPKPGTARSPKDFQNYRYPAFAQLPGNGQSLAQYSFDLPSSGGNSADFNGSGYSGLIFGYFDTSRDPHWTTAAGINPTDLTLCLSTGRALDCAVRKKYSGSQYVRPHAVGNFVGDGQATVLVESLVIQSPIFSPTGNGRARMCSIMGDDTTQGQGTNDANMNCVDWSGVTLPTMAAPGTLDNEYFMDLLGTGRPQLVYYHAGKFVGGTWQEDGRWEVFAPIDVAYDKQALDRIVSVTNGLGSTSAVEYVDGLPSGVVSQSGHAGFSYPLHAVGSTGKVVSRLRAGNGVSSERTVRYRYLDAVADLSGRGTHGYAQIESTDEQTGIVTTDHYRLDWPYSGMLSSSTVVSGEGGGLSDTQNRLGSKRISQANGVSTDFPSILGSTVVRKDLDGSDLGSVTTAGATGTDIQYDDWGNLLNSKTTSVGSLVNPGASFVNQIVNSYYPADTSRWLVGQLQRSVVAADQSVAGGALSRTKSYTHDPEKGYLLSEVVEPDDPKLAVTTRFERNGFGLVKSRVISWMDPASNTTMSRTERTDYEPKGRYPASLNNALNQQEQRSYDAGSGAQTGQADVNQLWTRWTVDGYGRVLTETRPDQNQTRLYRNACACGGPAGTVTTSVSEHYNGAQRAAVPTISYSDSAGHVLRTKSYGFDGRAIVADRRYDGLGRLWEADQSHYATDTAYLAQRLGYDALGRVTKAERPDEGGATVSDLTEYHGLRTVRSNARRQQRTELRDVLGRTERVLDALQHTSGFSYDPFGNLVSASDPNHNVVRMRYDLLGRKTELNDPDLGQIRYDVDPLGQTWRQSSPEQRKVGQVVTFEYDALGRMTARLEPSLSSHWIYDTAAHGVGRLAEAYAGTAQDKRYQRLHEYDELGRAQATREKRSDADYVSTLAYDAWGRLVSRGDQRGTDPASLKRYGLRYNGYGYLARLERGALVLWQADAQDAAGRITQATLGNGLVQMRDYSPYTGWLRNSLLKTAALLPRLVEGYQYDALGNVSTRTQAWNSVRFEENFKYDDLNRLHSSQLVSKGQAEQIYGYDDAGNLTGKPGVGAYDYGPQGEGAVRPHALHSLGGQPFAYDDNGNLKQGGGRGISWTSFDMPDTITKGAFSSAFTYGPEHQRTRQVRRDARGQSTVTYAGAQEAEQAADGMLAVKTYWPLGVGVEIDRTGAATELDWTHADRLGSVVAITGPSGELKEMLAYDSWGKRRTPDGGSSDDNVDGVLDNKGYTGHEMLDQLDLVHMNGRVYDPATARFLSGDPIVKDPVNGQDFNRYSYVVNNPTNLTDPTGFERQTPRDVLAAQIRAADGFVTVYSIANATSTGGGTTSTFDVDESTVGNPSRGQQSKQGGANWSANNDTKYTFTTTQTTDPVFGTPIVTSNAHKVTNYADQAMGDFVNLNLAERGARGLGASERQAFWIGLGVNMIGNPKQAFTSVARKTAGQLGREGEAAVRALYNIGEKEAILINGRTRIPDGLTQEALSEVKNVQSLSATSQLRDYLQYAESNGLRFDLYTRPDTKLSGPLQQLIMDGRINLIPVIPK</sequence>
<comment type="subcellular location">
    <subcellularLocation>
        <location evidence="1">Secreted</location>
    </subcellularLocation>
</comment>
<gene>
    <name evidence="7" type="ORF">H3H39_23250</name>
</gene>
<feature type="domain" description="Tox-REase-7" evidence="5">
    <location>
        <begin position="3180"/>
        <end position="3259"/>
    </location>
</feature>
<feature type="domain" description="Nbr1 FW" evidence="6">
    <location>
        <begin position="178"/>
        <end position="266"/>
    </location>
</feature>
<dbReference type="EMBL" id="JACEZU010000013">
    <property type="protein sequence ID" value="MBA5689970.1"/>
    <property type="molecule type" value="Genomic_DNA"/>
</dbReference>
<evidence type="ECO:0000256" key="2">
    <source>
        <dbReference type="ARBA" id="ARBA00022525"/>
    </source>
</evidence>
<feature type="compositionally biased region" description="Polar residues" evidence="4">
    <location>
        <begin position="1533"/>
        <end position="1547"/>
    </location>
</feature>
<dbReference type="Gene3D" id="2.180.10.10">
    <property type="entry name" value="RHS repeat-associated core"/>
    <property type="match status" value="2"/>
</dbReference>
<dbReference type="Pfam" id="PF05593">
    <property type="entry name" value="RHS_repeat"/>
    <property type="match status" value="1"/>
</dbReference>
<dbReference type="GO" id="GO:0005737">
    <property type="term" value="C:cytoplasm"/>
    <property type="evidence" value="ECO:0007669"/>
    <property type="project" value="InterPro"/>
</dbReference>
<dbReference type="Pfam" id="PF03534">
    <property type="entry name" value="SpvB"/>
    <property type="match status" value="1"/>
</dbReference>
<dbReference type="Pfam" id="PF16158">
    <property type="entry name" value="N_BRCA1_IG"/>
    <property type="match status" value="3"/>
</dbReference>
<keyword evidence="8" id="KW-1185">Reference proteome</keyword>
<feature type="compositionally biased region" description="Polar residues" evidence="4">
    <location>
        <begin position="3071"/>
        <end position="3091"/>
    </location>
</feature>
<dbReference type="PANTHER" id="PTHR32305:SF15">
    <property type="entry name" value="PROTEIN RHSA-RELATED"/>
    <property type="match status" value="1"/>
</dbReference>